<dbReference type="AlphaFoldDB" id="A0A172WIK2"/>
<accession>A0A172WIK2</accession>
<dbReference type="GeneID" id="28496254"/>
<proteinExistence type="predicted"/>
<dbReference type="STRING" id="1712654.A7C91_08630"/>
<reference evidence="2" key="1">
    <citation type="journal article" date="2016" name="Syst. Appl. Microbiol.">
        <title>Thermococcus piezophilus sp. nov., a novel hyperthermophilic and piezophilic archaeon with a broad pressure range for growth, isolated from a deepest hydrothermal vent at the Mid-Cayman Rise.</title>
        <authorList>
            <person name="Dalmasso C."/>
            <person name="Oger P."/>
            <person name="Selva G."/>
            <person name="Courtine D."/>
            <person name="L'Haridon S."/>
            <person name="Garlaschelli A."/>
            <person name="Roussel E."/>
            <person name="Miyazaki J."/>
            <person name="Reveillaud J."/>
            <person name="Jebbar M."/>
            <person name="Takai K."/>
            <person name="Maignien L."/>
            <person name="Alain K."/>
        </authorList>
    </citation>
    <scope>NUCLEOTIDE SEQUENCE [LARGE SCALE GENOMIC DNA]</scope>
    <source>
        <strain evidence="2">CDGS</strain>
    </source>
</reference>
<evidence type="ECO:0000313" key="1">
    <source>
        <dbReference type="EMBL" id="ANF23227.1"/>
    </source>
</evidence>
<dbReference type="RefSeq" id="WP_068666675.1">
    <property type="nucleotide sequence ID" value="NZ_CP015520.1"/>
</dbReference>
<name>A0A172WIK2_9EURY</name>
<dbReference type="OrthoDB" id="95179at2157"/>
<organism evidence="1 2">
    <name type="scientific">Thermococcus piezophilus</name>
    <dbReference type="NCBI Taxonomy" id="1712654"/>
    <lineage>
        <taxon>Archaea</taxon>
        <taxon>Methanobacteriati</taxon>
        <taxon>Methanobacteriota</taxon>
        <taxon>Thermococci</taxon>
        <taxon>Thermococcales</taxon>
        <taxon>Thermococcaceae</taxon>
        <taxon>Thermococcus</taxon>
    </lineage>
</organism>
<protein>
    <submittedName>
        <fullName evidence="1">Uncharacterized protein</fullName>
    </submittedName>
</protein>
<dbReference type="EMBL" id="CP015520">
    <property type="protein sequence ID" value="ANF23227.1"/>
    <property type="molecule type" value="Genomic_DNA"/>
</dbReference>
<gene>
    <name evidence="1" type="ORF">A7C91_08630</name>
</gene>
<sequence>MDLTEFWREYYGIEKYEALTMFKNNLPMLAFRLLVLNSTEISSVQLQLSTTDRILMGLGLKEKLFAYRFTSRSGKELIVLVNSKGIPVQFESQDKDLKVRVAIQPSG</sequence>
<dbReference type="KEGG" id="tpie:A7C91_08630"/>
<evidence type="ECO:0000313" key="2">
    <source>
        <dbReference type="Proteomes" id="UP000076969"/>
    </source>
</evidence>
<keyword evidence="2" id="KW-1185">Reference proteome</keyword>
<dbReference type="Proteomes" id="UP000076969">
    <property type="component" value="Chromosome"/>
</dbReference>